<reference evidence="2 3" key="1">
    <citation type="journal article" date="2020" name="ISME J.">
        <title>Uncovering the hidden diversity of litter-decomposition mechanisms in mushroom-forming fungi.</title>
        <authorList>
            <person name="Floudas D."/>
            <person name="Bentzer J."/>
            <person name="Ahren D."/>
            <person name="Johansson T."/>
            <person name="Persson P."/>
            <person name="Tunlid A."/>
        </authorList>
    </citation>
    <scope>NUCLEOTIDE SEQUENCE [LARGE SCALE GENOMIC DNA]</scope>
    <source>
        <strain evidence="2 3">CBS 406.79</strain>
    </source>
</reference>
<feature type="compositionally biased region" description="Low complexity" evidence="1">
    <location>
        <begin position="702"/>
        <end position="713"/>
    </location>
</feature>
<sequence length="833" mass="94072">MSSGYLDAPIYKGKARNRSWAQLPEELVRTIATYYIWDISVSGYCPEQWKHQAFWQNRMVYTALRTAQEVERIMTVCPQWGAAIKTHMFWIHAIALIDPHDIMATHAWIRNNNSSAPPVRISPFHHFRNITLFSCIVCRVNAPYSMQGSGNAKQAIFNPYLGYSGICREHDKRPVAYCGLCFRERQSSEAEHQMSPYLIAGCLENEDLDTWPKVKATCKSCRSEWLWRSASSQSIEEAVGGRKFRIDDWEARNTLDNFVEMAEGRISNVLMIAREQHWIRGHTKLVDMLSQAMAASCFDGREARLMGDADMDLSEAEDNEDDYELAQLTEDGGIRDFALGDWARNRILDGFWISPGNQWWGNVQSDHPFETVHAVHPCPWAVKEEVSVEGEKISAVDEEHPKLTTVSEIIPPSHPLCEQTFRAFQKQMCIVLLPAMRNIVQRLVIECGADGVNPAILAARMNPEDIMRELRDEVIWFDGVDWLERRRNARREHVARDEASSDDHSTPSSSGSTKSSDESLTATSPVLSSTTIQTTPLPPPQSEREDKNDINSPQEAKSVTIAVSPVLNPPRLIHPIPHVPVWQEACSPLYQCCCKICERAQAEANATAALAAGVINLRVSPDVVRQSTPTDLVDIKLNDGTQTAGAEEGADYVDYDDDEEDFDSEFEHEEVEDGYISRLRSRSPPRVNRPIVYKSQSPLTRRITPPTLTLHPLPHSEPQVSPRKRSCDEIEDGRIYGRSTRDDGSEAGESPKDIVDFPRTLPKRIRTEGPETNGLDGHALQLDDPSERMLRKRSSEMMDSDVDSHEGEGTEDDLTSRSHCLWSPHLSWSNTEQ</sequence>
<feature type="compositionally biased region" description="Basic and acidic residues" evidence="1">
    <location>
        <begin position="785"/>
        <end position="808"/>
    </location>
</feature>
<protein>
    <submittedName>
        <fullName evidence="2">Uncharacterized protein</fullName>
    </submittedName>
</protein>
<feature type="region of interest" description="Disordered" evidence="1">
    <location>
        <begin position="492"/>
        <end position="557"/>
    </location>
</feature>
<feature type="compositionally biased region" description="Low complexity" evidence="1">
    <location>
        <begin position="506"/>
        <end position="535"/>
    </location>
</feature>
<comment type="caution">
    <text evidence="2">The sequence shown here is derived from an EMBL/GenBank/DDBJ whole genome shotgun (WGS) entry which is preliminary data.</text>
</comment>
<evidence type="ECO:0000313" key="2">
    <source>
        <dbReference type="EMBL" id="KAF5349891.1"/>
    </source>
</evidence>
<name>A0A8H5CZB8_9AGAR</name>
<dbReference type="EMBL" id="JAACJN010000301">
    <property type="protein sequence ID" value="KAF5349891.1"/>
    <property type="molecule type" value="Genomic_DNA"/>
</dbReference>
<dbReference type="AlphaFoldDB" id="A0A8H5CZB8"/>
<gene>
    <name evidence="2" type="ORF">D9757_013771</name>
</gene>
<keyword evidence="3" id="KW-1185">Reference proteome</keyword>
<accession>A0A8H5CZB8</accession>
<dbReference type="Proteomes" id="UP000518752">
    <property type="component" value="Unassembled WGS sequence"/>
</dbReference>
<feature type="compositionally biased region" description="Basic and acidic residues" evidence="1">
    <location>
        <begin position="725"/>
        <end position="756"/>
    </location>
</feature>
<evidence type="ECO:0000256" key="1">
    <source>
        <dbReference type="SAM" id="MobiDB-lite"/>
    </source>
</evidence>
<organism evidence="2 3">
    <name type="scientific">Collybiopsis confluens</name>
    <dbReference type="NCBI Taxonomy" id="2823264"/>
    <lineage>
        <taxon>Eukaryota</taxon>
        <taxon>Fungi</taxon>
        <taxon>Dikarya</taxon>
        <taxon>Basidiomycota</taxon>
        <taxon>Agaricomycotina</taxon>
        <taxon>Agaricomycetes</taxon>
        <taxon>Agaricomycetidae</taxon>
        <taxon>Agaricales</taxon>
        <taxon>Marasmiineae</taxon>
        <taxon>Omphalotaceae</taxon>
        <taxon>Collybiopsis</taxon>
    </lineage>
</organism>
<proteinExistence type="predicted"/>
<feature type="region of interest" description="Disordered" evidence="1">
    <location>
        <begin position="702"/>
        <end position="833"/>
    </location>
</feature>
<feature type="compositionally biased region" description="Basic and acidic residues" evidence="1">
    <location>
        <begin position="492"/>
        <end position="505"/>
    </location>
</feature>
<dbReference type="OrthoDB" id="3158970at2759"/>
<evidence type="ECO:0000313" key="3">
    <source>
        <dbReference type="Proteomes" id="UP000518752"/>
    </source>
</evidence>